<evidence type="ECO:0000313" key="5">
    <source>
        <dbReference type="Proteomes" id="UP000653308"/>
    </source>
</evidence>
<evidence type="ECO:0000256" key="1">
    <source>
        <dbReference type="ARBA" id="ARBA00022987"/>
    </source>
</evidence>
<gene>
    <name evidence="4" type="ORF">GCM10010384_59330</name>
</gene>
<name>A0ABQ3AAT9_9ACTN</name>
<evidence type="ECO:0000313" key="4">
    <source>
        <dbReference type="EMBL" id="GGY44715.1"/>
    </source>
</evidence>
<proteinExistence type="inferred from homology"/>
<comment type="caution">
    <text evidence="4">The sequence shown here is derived from an EMBL/GenBank/DDBJ whole genome shotgun (WGS) entry which is preliminary data.</text>
</comment>
<dbReference type="PANTHER" id="PTHR36852">
    <property type="entry name" value="PROTEIN GVPL 2"/>
    <property type="match status" value="1"/>
</dbReference>
<dbReference type="Pfam" id="PF06386">
    <property type="entry name" value="GvpL_GvpF"/>
    <property type="match status" value="1"/>
</dbReference>
<dbReference type="EMBL" id="BMWE01000023">
    <property type="protein sequence ID" value="GGY44715.1"/>
    <property type="molecule type" value="Genomic_DNA"/>
</dbReference>
<dbReference type="RefSeq" id="WP_190201024.1">
    <property type="nucleotide sequence ID" value="NZ_BMWE01000023.1"/>
</dbReference>
<comment type="similarity">
    <text evidence="3">Belongs to the gas vesicle GvpF/GvpL family.</text>
</comment>
<accession>A0ABQ3AAT9</accession>
<dbReference type="InterPro" id="IPR009430">
    <property type="entry name" value="GvpL/GvpF"/>
</dbReference>
<sequence>MTETVPAVPSATAATYVFAVCRRVDEDVLARLPGITTAPVRALPFERLRAVVQEVPAAEAGRGSWTERLSDPGELERCVRAHHRVVTAVAAHGPAVPMALATIYSSEERARQALGDGAARFHTVLERVDGRVEWGVKVYVPSAAGVSSAAGAGRTAVPASVPGGSPASGAGRAYLERVRGAHRAREESRRAALLAAEETDAELRGLAVAARRLRLQDQQLTDGHRAQVLNGAYLVEEGRTARFREAVAALRERTGALIELSGPWVPYSFASFAGEDALHGDR</sequence>
<comment type="subcellular location">
    <subcellularLocation>
        <location evidence="2">Gas vesicle</location>
    </subcellularLocation>
</comment>
<evidence type="ECO:0000256" key="2">
    <source>
        <dbReference type="ARBA" id="ARBA00035108"/>
    </source>
</evidence>
<keyword evidence="1" id="KW-0304">Gas vesicle</keyword>
<protein>
    <submittedName>
        <fullName evidence="4">Gas vesicle protein</fullName>
    </submittedName>
</protein>
<dbReference type="PANTHER" id="PTHR36852:SF1">
    <property type="entry name" value="PROTEIN GVPL 2"/>
    <property type="match status" value="1"/>
</dbReference>
<organism evidence="4 5">
    <name type="scientific">Streptomyces djakartensis</name>
    <dbReference type="NCBI Taxonomy" id="68193"/>
    <lineage>
        <taxon>Bacteria</taxon>
        <taxon>Bacillati</taxon>
        <taxon>Actinomycetota</taxon>
        <taxon>Actinomycetes</taxon>
        <taxon>Kitasatosporales</taxon>
        <taxon>Streptomycetaceae</taxon>
        <taxon>Streptomyces</taxon>
    </lineage>
</organism>
<reference evidence="5" key="1">
    <citation type="journal article" date="2019" name="Int. J. Syst. Evol. Microbiol.">
        <title>The Global Catalogue of Microorganisms (GCM) 10K type strain sequencing project: providing services to taxonomists for standard genome sequencing and annotation.</title>
        <authorList>
            <consortium name="The Broad Institute Genomics Platform"/>
            <consortium name="The Broad Institute Genome Sequencing Center for Infectious Disease"/>
            <person name="Wu L."/>
            <person name="Ma J."/>
        </authorList>
    </citation>
    <scope>NUCLEOTIDE SEQUENCE [LARGE SCALE GENOMIC DNA]</scope>
    <source>
        <strain evidence="5">JCM 4957</strain>
    </source>
</reference>
<evidence type="ECO:0000256" key="3">
    <source>
        <dbReference type="ARBA" id="ARBA00035643"/>
    </source>
</evidence>
<keyword evidence="5" id="KW-1185">Reference proteome</keyword>
<dbReference type="Proteomes" id="UP000653308">
    <property type="component" value="Unassembled WGS sequence"/>
</dbReference>